<dbReference type="EMBL" id="LXWW01000009">
    <property type="protein sequence ID" value="OAO18065.1"/>
    <property type="molecule type" value="Genomic_DNA"/>
</dbReference>
<dbReference type="Proteomes" id="UP000078348">
    <property type="component" value="Unassembled WGS sequence"/>
</dbReference>
<proteinExistence type="predicted"/>
<evidence type="ECO:0000313" key="3">
    <source>
        <dbReference type="Proteomes" id="UP000078348"/>
    </source>
</evidence>
<dbReference type="AlphaFoldDB" id="A0A196SLX7"/>
<feature type="compositionally biased region" description="Acidic residues" evidence="1">
    <location>
        <begin position="1"/>
        <end position="12"/>
    </location>
</feature>
<name>A0A196SLX7_BLAHN</name>
<evidence type="ECO:0000313" key="2">
    <source>
        <dbReference type="EMBL" id="OAO18065.1"/>
    </source>
</evidence>
<gene>
    <name evidence="2" type="ORF">AV274_0213</name>
</gene>
<dbReference type="OrthoDB" id="6261422at2759"/>
<evidence type="ECO:0000256" key="1">
    <source>
        <dbReference type="SAM" id="MobiDB-lite"/>
    </source>
</evidence>
<organism evidence="2 3">
    <name type="scientific">Blastocystis sp. subtype 1 (strain ATCC 50177 / NandII)</name>
    <dbReference type="NCBI Taxonomy" id="478820"/>
    <lineage>
        <taxon>Eukaryota</taxon>
        <taxon>Sar</taxon>
        <taxon>Stramenopiles</taxon>
        <taxon>Bigyra</taxon>
        <taxon>Opalozoa</taxon>
        <taxon>Opalinata</taxon>
        <taxon>Blastocystidae</taxon>
        <taxon>Blastocystis</taxon>
    </lineage>
</organism>
<sequence length="369" mass="43322">METQEETEDSEVDVQKTPGNPSLKYIFDDIQRRGASKPKKESPKKKSGSLWQEKKFPPVKRRIVSFKTVTPMKKHPTHPPVEYSFASDYKDQPQVNLILFTTVETRKVHFECNPHLQKTIEYNVANHIRMLSLFQREYSFRGVVFTSSPCIIRFCKHMNVTVIDHYLTNPYNMPLVRDLFQQAFHAFRADFYGYVNSDVIIDISIFSLLKDVQRRVDRKEFPRVVEVAGRVYDSRNYLPMDPSSKESFKKYLARCMRRTTQLRNQDSADYFIFSRVFPFGDMVDAVVGRLKIDNYLLSLMYWKNGALVDATHRVVAVHLGLDGYMVKRLWKRQKKEDQNWNCEYVPHMYVVKGSLNYARWRPPAGKGSV</sequence>
<protein>
    <submittedName>
        <fullName evidence="2">Uncharacterized protein</fullName>
    </submittedName>
</protein>
<accession>A0A196SLX7</accession>
<comment type="caution">
    <text evidence="2">The sequence shown here is derived from an EMBL/GenBank/DDBJ whole genome shotgun (WGS) entry which is preliminary data.</text>
</comment>
<feature type="compositionally biased region" description="Basic residues" evidence="1">
    <location>
        <begin position="34"/>
        <end position="47"/>
    </location>
</feature>
<keyword evidence="3" id="KW-1185">Reference proteome</keyword>
<reference evidence="2 3" key="1">
    <citation type="submission" date="2016-05" db="EMBL/GenBank/DDBJ databases">
        <title>Nuclear genome of Blastocystis sp. subtype 1 NandII.</title>
        <authorList>
            <person name="Gentekaki E."/>
            <person name="Curtis B."/>
            <person name="Stairs C."/>
            <person name="Eme L."/>
            <person name="Herman E."/>
            <person name="Klimes V."/>
            <person name="Arias M.C."/>
            <person name="Elias M."/>
            <person name="Hilliou F."/>
            <person name="Klute M."/>
            <person name="Malik S.-B."/>
            <person name="Pightling A."/>
            <person name="Rachubinski R."/>
            <person name="Salas D."/>
            <person name="Schlacht A."/>
            <person name="Suga H."/>
            <person name="Archibald J."/>
            <person name="Ball S.G."/>
            <person name="Clark G."/>
            <person name="Dacks J."/>
            <person name="Van Der Giezen M."/>
            <person name="Tsaousis A."/>
            <person name="Roger A."/>
        </authorList>
    </citation>
    <scope>NUCLEOTIDE SEQUENCE [LARGE SCALE GENOMIC DNA]</scope>
    <source>
        <strain evidence="3">ATCC 50177 / NandII</strain>
    </source>
</reference>
<feature type="region of interest" description="Disordered" evidence="1">
    <location>
        <begin position="1"/>
        <end position="51"/>
    </location>
</feature>